<dbReference type="EMBL" id="LR797420">
    <property type="protein sequence ID" value="CAB4215034.1"/>
    <property type="molecule type" value="Genomic_DNA"/>
</dbReference>
<dbReference type="EMBL" id="LR797480">
    <property type="protein sequence ID" value="CAB4219659.1"/>
    <property type="molecule type" value="Genomic_DNA"/>
</dbReference>
<evidence type="ECO:0000313" key="1">
    <source>
        <dbReference type="EMBL" id="CAB4215034.1"/>
    </source>
</evidence>
<name>A0A6J5SWN5_9CAUD</name>
<gene>
    <name evidence="1" type="ORF">UFOVP1467_56</name>
    <name evidence="2" type="ORF">UFOVP1616_40</name>
</gene>
<accession>A0A6J5SWN5</accession>
<protein>
    <recommendedName>
        <fullName evidence="3">Glyco_tranf_GTA_type domain containing protein</fullName>
    </recommendedName>
</protein>
<proteinExistence type="predicted"/>
<sequence>MTNSNLLIIATRDRPHNAIRAFEQAMQMSTESDFLIIINEDQQDLYPEIEGVMREVVPSELGCIGKTNHVLASYWDKYETMVGFDDDCMVTTQGWDAVLAAPIKQRGFGLAYGDDLLQGENLPTKVMISTNITRVLGFWAPKSIFHLYADNFWKSLGQGLGALFYNPEVKTEHWHYLNGKAPQDDLYKSIYTAEAIKRDRDAYQAYMGDEFDKDIERLKQALG</sequence>
<evidence type="ECO:0000313" key="2">
    <source>
        <dbReference type="EMBL" id="CAB4219659.1"/>
    </source>
</evidence>
<evidence type="ECO:0008006" key="3">
    <source>
        <dbReference type="Google" id="ProtNLM"/>
    </source>
</evidence>
<reference evidence="2" key="1">
    <citation type="submission" date="2020-05" db="EMBL/GenBank/DDBJ databases">
        <authorList>
            <person name="Chiriac C."/>
            <person name="Salcher M."/>
            <person name="Ghai R."/>
            <person name="Kavagutti S V."/>
        </authorList>
    </citation>
    <scope>NUCLEOTIDE SEQUENCE</scope>
</reference>
<organism evidence="2">
    <name type="scientific">uncultured Caudovirales phage</name>
    <dbReference type="NCBI Taxonomy" id="2100421"/>
    <lineage>
        <taxon>Viruses</taxon>
        <taxon>Duplodnaviria</taxon>
        <taxon>Heunggongvirae</taxon>
        <taxon>Uroviricota</taxon>
        <taxon>Caudoviricetes</taxon>
        <taxon>Peduoviridae</taxon>
        <taxon>Maltschvirus</taxon>
        <taxon>Maltschvirus maltsch</taxon>
    </lineage>
</organism>